<reference evidence="1 2" key="1">
    <citation type="submission" date="2016-12" db="EMBL/GenBank/DDBJ databases">
        <title>Izhakiella australiana sp. nov. of genus Izhakiella isolated from Australian desert.</title>
        <authorList>
            <person name="Ji M."/>
        </authorList>
    </citation>
    <scope>NUCLEOTIDE SEQUENCE [LARGE SCALE GENOMIC DNA]</scope>
    <source>
        <strain evidence="1 2">D4N98</strain>
    </source>
</reference>
<dbReference type="AlphaFoldDB" id="A0A1S8Y3W5"/>
<organism evidence="1 2">
    <name type="scientific">Izhakiella australiensis</name>
    <dbReference type="NCBI Taxonomy" id="1926881"/>
    <lineage>
        <taxon>Bacteria</taxon>
        <taxon>Pseudomonadati</taxon>
        <taxon>Pseudomonadota</taxon>
        <taxon>Gammaproteobacteria</taxon>
        <taxon>Enterobacterales</taxon>
        <taxon>Erwiniaceae</taxon>
        <taxon>Izhakiella</taxon>
    </lineage>
</organism>
<evidence type="ECO:0000313" key="2">
    <source>
        <dbReference type="Proteomes" id="UP000190667"/>
    </source>
</evidence>
<evidence type="ECO:0000313" key="1">
    <source>
        <dbReference type="EMBL" id="OON33552.1"/>
    </source>
</evidence>
<name>A0A1S8Y3W5_9GAMM</name>
<proteinExistence type="predicted"/>
<protein>
    <submittedName>
        <fullName evidence="1">Uncharacterized protein</fullName>
    </submittedName>
</protein>
<dbReference type="EMBL" id="MRUL01000046">
    <property type="protein sequence ID" value="OON33552.1"/>
    <property type="molecule type" value="Genomic_DNA"/>
</dbReference>
<keyword evidence="2" id="KW-1185">Reference proteome</keyword>
<dbReference type="STRING" id="1926881.BTJ39_24015"/>
<gene>
    <name evidence="1" type="ORF">BTJ39_24015</name>
</gene>
<accession>A0A1S8Y3W5</accession>
<dbReference type="Proteomes" id="UP000190667">
    <property type="component" value="Unassembled WGS sequence"/>
</dbReference>
<comment type="caution">
    <text evidence="1">The sequence shown here is derived from an EMBL/GenBank/DDBJ whole genome shotgun (WGS) entry which is preliminary data.</text>
</comment>
<dbReference type="RefSeq" id="WP_078005172.1">
    <property type="nucleotide sequence ID" value="NZ_MRUL01000046.1"/>
</dbReference>
<sequence>MTEHTSSISSVDAAFAALKAAGISEGTIEQGIKELVHQRDAVALKISELQPAGNLLAQELHAVTDPIEEDAAELLSACETWWDIQKTDVSGAIRTIEARGVEKFVDSRRPAWNGTTEAALKFAARLRNGEAE</sequence>